<keyword evidence="2" id="KW-1185">Reference proteome</keyword>
<dbReference type="Proteomes" id="UP000034076">
    <property type="component" value="Unassembled WGS sequence"/>
</dbReference>
<name>A0A0M2NG62_9FIRM</name>
<reference evidence="1 2" key="1">
    <citation type="submission" date="2015-04" db="EMBL/GenBank/DDBJ databases">
        <title>Draft genome sequence of bacteremic isolate Catabacter hongkongensis type strain HKU16T.</title>
        <authorList>
            <person name="Lau S.K."/>
            <person name="Teng J.L."/>
            <person name="Huang Y."/>
            <person name="Curreem S.O."/>
            <person name="Tsui S.K."/>
            <person name="Woo P.C."/>
        </authorList>
    </citation>
    <scope>NUCLEOTIDE SEQUENCE [LARGE SCALE GENOMIC DNA]</scope>
    <source>
        <strain evidence="1 2">HKU16</strain>
    </source>
</reference>
<evidence type="ECO:0000313" key="2">
    <source>
        <dbReference type="Proteomes" id="UP000034076"/>
    </source>
</evidence>
<comment type="caution">
    <text evidence="1">The sequence shown here is derived from an EMBL/GenBank/DDBJ whole genome shotgun (WGS) entry which is preliminary data.</text>
</comment>
<evidence type="ECO:0000313" key="1">
    <source>
        <dbReference type="EMBL" id="KKI51504.1"/>
    </source>
</evidence>
<sequence length="37" mass="4449">MQNRMTEDGKFTKDLTFQSKTIMIIVVVYKNYITFIM</sequence>
<organism evidence="1 2">
    <name type="scientific">Christensenella hongkongensis</name>
    <dbReference type="NCBI Taxonomy" id="270498"/>
    <lineage>
        <taxon>Bacteria</taxon>
        <taxon>Bacillati</taxon>
        <taxon>Bacillota</taxon>
        <taxon>Clostridia</taxon>
        <taxon>Christensenellales</taxon>
        <taxon>Christensenellaceae</taxon>
        <taxon>Christensenella</taxon>
    </lineage>
</organism>
<accession>A0A0M2NG62</accession>
<dbReference type="STRING" id="270498.CHK_0996"/>
<dbReference type="EMBL" id="LAYJ01000076">
    <property type="protein sequence ID" value="KKI51504.1"/>
    <property type="molecule type" value="Genomic_DNA"/>
</dbReference>
<proteinExistence type="predicted"/>
<protein>
    <submittedName>
        <fullName evidence="1">Uncharacterized protein</fullName>
    </submittedName>
</protein>
<gene>
    <name evidence="1" type="ORF">CHK_0996</name>
</gene>
<dbReference type="AlphaFoldDB" id="A0A0M2NG62"/>